<sequence>MGKGIKMDSAKKNDCGDRIFHISKLSKSDNGNLNCKYCGTDVQYVSSYTRKSSSRTVAAYLKLWQEAEHSNECSYTVKGAVDLLVAESSSVEDTNPIFERQNDGSYLFRMNILMDAQKVAQDLVETGGDFETSKHLSTRRNYISSEQQLASYFRSAAGIAKLRALIQESADVEELKELVKIQYKNGFVSWNDFYYDETRYQILFNRLLKESVSHPVAVNLTVKGEVNFYKDAKYFPWSFQCYSQSLDSNNEKTIFIPKLQLAKEKFSEIISPGDTLLVVGNAWSNKVKDKSSIFRGFNVSVFNKSQFKKEIEHA</sequence>
<accession>A0ABY8LH91</accession>
<evidence type="ECO:0000313" key="1">
    <source>
        <dbReference type="EMBL" id="WGI23836.1"/>
    </source>
</evidence>
<gene>
    <name evidence="1" type="ORF">QEN58_10805</name>
</gene>
<evidence type="ECO:0000313" key="2">
    <source>
        <dbReference type="Proteomes" id="UP001179830"/>
    </source>
</evidence>
<proteinExistence type="predicted"/>
<keyword evidence="2" id="KW-1185">Reference proteome</keyword>
<dbReference type="Proteomes" id="UP001179830">
    <property type="component" value="Chromosome"/>
</dbReference>
<dbReference type="RefSeq" id="WP_280103673.1">
    <property type="nucleotide sequence ID" value="NZ_CP122961.1"/>
</dbReference>
<protein>
    <submittedName>
        <fullName evidence="1">Uncharacterized protein</fullName>
    </submittedName>
</protein>
<name>A0ABY8LH91_9GAMM</name>
<dbReference type="EMBL" id="CP122961">
    <property type="protein sequence ID" value="WGI23836.1"/>
    <property type="molecule type" value="Genomic_DNA"/>
</dbReference>
<organism evidence="1 2">
    <name type="scientific">Halomonas alkaliantarctica</name>
    <dbReference type="NCBI Taxonomy" id="232346"/>
    <lineage>
        <taxon>Bacteria</taxon>
        <taxon>Pseudomonadati</taxon>
        <taxon>Pseudomonadota</taxon>
        <taxon>Gammaproteobacteria</taxon>
        <taxon>Oceanospirillales</taxon>
        <taxon>Halomonadaceae</taxon>
        <taxon>Halomonas</taxon>
    </lineage>
</organism>
<reference evidence="1" key="1">
    <citation type="submission" date="2023-04" db="EMBL/GenBank/DDBJ databases">
        <title>Complete genome sequence of Halomonas alkaliantarctica MSP3 isolated from marine sediment, Jeju Island.</title>
        <authorList>
            <person name="Park S.-J."/>
        </authorList>
    </citation>
    <scope>NUCLEOTIDE SEQUENCE</scope>
    <source>
        <strain evidence="1">MSP3</strain>
    </source>
</reference>